<dbReference type="Proteomes" id="UP000554482">
    <property type="component" value="Unassembled WGS sequence"/>
</dbReference>
<reference evidence="4 5" key="1">
    <citation type="submission" date="2020-06" db="EMBL/GenBank/DDBJ databases">
        <title>Transcriptomic and genomic resources for Thalictrum thalictroides and T. hernandezii: Facilitating candidate gene discovery in an emerging model plant lineage.</title>
        <authorList>
            <person name="Arias T."/>
            <person name="Riano-Pachon D.M."/>
            <person name="Di Stilio V.S."/>
        </authorList>
    </citation>
    <scope>NUCLEOTIDE SEQUENCE [LARGE SCALE GENOMIC DNA]</scope>
    <source>
        <strain evidence="5">cv. WT478/WT964</strain>
        <tissue evidence="4">Leaves</tissue>
    </source>
</reference>
<protein>
    <submittedName>
        <fullName evidence="4">Activating signal cointegrator 1 complex subunit</fullName>
    </submittedName>
</protein>
<dbReference type="SUPFAM" id="SSF54791">
    <property type="entry name" value="Eukaryotic type KH-domain (KH-domain type I)"/>
    <property type="match status" value="1"/>
</dbReference>
<dbReference type="OrthoDB" id="277832at2759"/>
<dbReference type="Pfam" id="PF00013">
    <property type="entry name" value="KH_1"/>
    <property type="match status" value="1"/>
</dbReference>
<dbReference type="SMART" id="SM00322">
    <property type="entry name" value="KH"/>
    <property type="match status" value="1"/>
</dbReference>
<evidence type="ECO:0000256" key="2">
    <source>
        <dbReference type="SAM" id="MobiDB-lite"/>
    </source>
</evidence>
<proteinExistence type="predicted"/>
<dbReference type="EMBL" id="JABWDY010033652">
    <property type="protein sequence ID" value="KAF5183285.1"/>
    <property type="molecule type" value="Genomic_DNA"/>
</dbReference>
<dbReference type="InterPro" id="IPR004087">
    <property type="entry name" value="KH_dom"/>
</dbReference>
<dbReference type="InterPro" id="IPR009210">
    <property type="entry name" value="ASCC1"/>
</dbReference>
<evidence type="ECO:0000313" key="5">
    <source>
        <dbReference type="Proteomes" id="UP000554482"/>
    </source>
</evidence>
<dbReference type="GO" id="GO:0006307">
    <property type="term" value="P:DNA alkylation repair"/>
    <property type="evidence" value="ECO:0007669"/>
    <property type="project" value="InterPro"/>
</dbReference>
<dbReference type="AlphaFoldDB" id="A0A7J6VGF0"/>
<comment type="caution">
    <text evidence="4">The sequence shown here is derived from an EMBL/GenBank/DDBJ whole genome shotgun (WGS) entry which is preliminary data.</text>
</comment>
<accession>A0A7J6VGF0</accession>
<evidence type="ECO:0000313" key="4">
    <source>
        <dbReference type="EMBL" id="KAF5183285.1"/>
    </source>
</evidence>
<dbReference type="PANTHER" id="PTHR13360:SF1">
    <property type="entry name" value="ACTIVATING SIGNAL COINTEGRATOR 1 COMPLEX SUBUNIT 1"/>
    <property type="match status" value="1"/>
</dbReference>
<dbReference type="InterPro" id="IPR019510">
    <property type="entry name" value="AKAP7-like_phosphoesterase"/>
</dbReference>
<dbReference type="InterPro" id="IPR036612">
    <property type="entry name" value="KH_dom_type_1_sf"/>
</dbReference>
<keyword evidence="5" id="KW-1185">Reference proteome</keyword>
<dbReference type="GO" id="GO:0005634">
    <property type="term" value="C:nucleus"/>
    <property type="evidence" value="ECO:0007669"/>
    <property type="project" value="TreeGrafter"/>
</dbReference>
<gene>
    <name evidence="4" type="ORF">FRX31_027128</name>
</gene>
<organism evidence="4 5">
    <name type="scientific">Thalictrum thalictroides</name>
    <name type="common">Rue-anemone</name>
    <name type="synonym">Anemone thalictroides</name>
    <dbReference type="NCBI Taxonomy" id="46969"/>
    <lineage>
        <taxon>Eukaryota</taxon>
        <taxon>Viridiplantae</taxon>
        <taxon>Streptophyta</taxon>
        <taxon>Embryophyta</taxon>
        <taxon>Tracheophyta</taxon>
        <taxon>Spermatophyta</taxon>
        <taxon>Magnoliopsida</taxon>
        <taxon>Ranunculales</taxon>
        <taxon>Ranunculaceae</taxon>
        <taxon>Thalictroideae</taxon>
        <taxon>Thalictrum</taxon>
    </lineage>
</organism>
<keyword evidence="1" id="KW-0694">RNA-binding</keyword>
<feature type="region of interest" description="Disordered" evidence="2">
    <location>
        <begin position="286"/>
        <end position="305"/>
    </location>
</feature>
<dbReference type="PROSITE" id="PS50084">
    <property type="entry name" value="KH_TYPE_1"/>
    <property type="match status" value="1"/>
</dbReference>
<dbReference type="Pfam" id="PF10469">
    <property type="entry name" value="AKAP7_NLS"/>
    <property type="match status" value="1"/>
</dbReference>
<dbReference type="Gene3D" id="3.30.1370.10">
    <property type="entry name" value="K Homology domain, type 1"/>
    <property type="match status" value="1"/>
</dbReference>
<dbReference type="GO" id="GO:0003723">
    <property type="term" value="F:RNA binding"/>
    <property type="evidence" value="ECO:0007669"/>
    <property type="project" value="UniProtKB-UniRule"/>
</dbReference>
<name>A0A7J6VGF0_THATH</name>
<dbReference type="Gene3D" id="3.90.1140.10">
    <property type="entry name" value="Cyclic phosphodiesterase"/>
    <property type="match status" value="1"/>
</dbReference>
<feature type="domain" description="K Homology" evidence="3">
    <location>
        <begin position="171"/>
        <end position="239"/>
    </location>
</feature>
<sequence>MFHAARTPALMNMCRKCDSLSSFEYPSILRPLPYHKMHRINRGWRFPNSFLISNNSLHFLQGFNKSYDDGLSNTMNQNKNQKTHWRPISTQSFSTSQQGCVEKIQTESSFVEVEKCSTSSLVSDVQHSSKNAEITSGGEELPMSRVTELVGGSAGLADEKMESVQLVEECGRHSVSVEVAASLIRFIKGKGGSTQKQIEEETGAKIVFPSSKKENFIVIEGVSVESITKASEKIKVILEEAIRSPNLDYSHFVSLPLAYHLGLVDKLINFQNSILGISNSSRDANVFSESDGSSGDEIDNSDQRLDEGRNMEVKLKVEDENEQVNAGITKIPIVSYSPKASKSSSLSDLGIDKSIFIKPKTFHLTVLMLKLWNNERIIAATEVLQRVSLKVIDALEGRPVSVRLKGLECMKGSLAKARVLYMPVEVIGGEDRLLRACQVINDAYLEAGLVLEKDACQKLKLHGTVMNARHRKRKKMTKRFDSFDARSIVKQYGSEDWGDYIIPEVHLSQSLDDDILDVNEHEDIS</sequence>
<dbReference type="PANTHER" id="PTHR13360">
    <property type="entry name" value="ACTIVATING SIGNAL COINTEGRATOR 1 COMPLEX SUBUNIT 1"/>
    <property type="match status" value="1"/>
</dbReference>
<dbReference type="InterPro" id="IPR004088">
    <property type="entry name" value="KH_dom_type_1"/>
</dbReference>
<evidence type="ECO:0000256" key="1">
    <source>
        <dbReference type="PROSITE-ProRule" id="PRU00117"/>
    </source>
</evidence>
<dbReference type="GO" id="GO:0006355">
    <property type="term" value="P:regulation of DNA-templated transcription"/>
    <property type="evidence" value="ECO:0007669"/>
    <property type="project" value="TreeGrafter"/>
</dbReference>
<evidence type="ECO:0000259" key="3">
    <source>
        <dbReference type="SMART" id="SM00322"/>
    </source>
</evidence>